<evidence type="ECO:0000313" key="5">
    <source>
        <dbReference type="Proteomes" id="UP000251314"/>
    </source>
</evidence>
<keyword evidence="5" id="KW-1185">Reference proteome</keyword>
<reference evidence="4 5" key="1">
    <citation type="submission" date="2018-01" db="EMBL/GenBank/DDBJ databases">
        <title>Draft genome of the strawberry crown rot pathogen Phytophthora cactorum.</title>
        <authorList>
            <person name="Armitage A.D."/>
            <person name="Lysoe E."/>
            <person name="Nellist C.F."/>
            <person name="Harrison R.J."/>
            <person name="Brurberg M.B."/>
        </authorList>
    </citation>
    <scope>NUCLEOTIDE SEQUENCE [LARGE SCALE GENOMIC DNA]</scope>
    <source>
        <strain evidence="4 5">10300</strain>
    </source>
</reference>
<dbReference type="Pfam" id="PF13456">
    <property type="entry name" value="RVT_3"/>
    <property type="match status" value="1"/>
</dbReference>
<dbReference type="OrthoDB" id="121516at2759"/>
<dbReference type="Proteomes" id="UP000251314">
    <property type="component" value="Unassembled WGS sequence"/>
</dbReference>
<dbReference type="InterPro" id="IPR043128">
    <property type="entry name" value="Rev_trsase/Diguanyl_cyclase"/>
</dbReference>
<name>A0A329S0A4_9STRA</name>
<dbReference type="Pfam" id="PF17919">
    <property type="entry name" value="RT_RNaseH_2"/>
    <property type="match status" value="1"/>
</dbReference>
<dbReference type="InterPro" id="IPR002156">
    <property type="entry name" value="RNaseH_domain"/>
</dbReference>
<dbReference type="SUPFAM" id="SSF53098">
    <property type="entry name" value="Ribonuclease H-like"/>
    <property type="match status" value="1"/>
</dbReference>
<feature type="compositionally biased region" description="Basic and acidic residues" evidence="1">
    <location>
        <begin position="10"/>
        <end position="20"/>
    </location>
</feature>
<dbReference type="InterPro" id="IPR043502">
    <property type="entry name" value="DNA/RNA_pol_sf"/>
</dbReference>
<dbReference type="GO" id="GO:0003676">
    <property type="term" value="F:nucleic acid binding"/>
    <property type="evidence" value="ECO:0007669"/>
    <property type="project" value="InterPro"/>
</dbReference>
<dbReference type="Gene3D" id="3.30.70.270">
    <property type="match status" value="2"/>
</dbReference>
<evidence type="ECO:0000256" key="1">
    <source>
        <dbReference type="SAM" id="MobiDB-lite"/>
    </source>
</evidence>
<dbReference type="SUPFAM" id="SSF56672">
    <property type="entry name" value="DNA/RNA polymerases"/>
    <property type="match status" value="1"/>
</dbReference>
<evidence type="ECO:0000313" key="4">
    <source>
        <dbReference type="EMBL" id="RAW30313.1"/>
    </source>
</evidence>
<evidence type="ECO:0000259" key="2">
    <source>
        <dbReference type="Pfam" id="PF13456"/>
    </source>
</evidence>
<feature type="region of interest" description="Disordered" evidence="1">
    <location>
        <begin position="1"/>
        <end position="38"/>
    </location>
</feature>
<feature type="region of interest" description="Disordered" evidence="1">
    <location>
        <begin position="584"/>
        <end position="603"/>
    </location>
</feature>
<dbReference type="InterPro" id="IPR012337">
    <property type="entry name" value="RNaseH-like_sf"/>
</dbReference>
<protein>
    <submittedName>
        <fullName evidence="4">Uncharacterized protein</fullName>
    </submittedName>
</protein>
<dbReference type="InterPro" id="IPR036397">
    <property type="entry name" value="RNaseH_sf"/>
</dbReference>
<evidence type="ECO:0000259" key="3">
    <source>
        <dbReference type="Pfam" id="PF17919"/>
    </source>
</evidence>
<dbReference type="PANTHER" id="PTHR33064">
    <property type="entry name" value="POL PROTEIN"/>
    <property type="match status" value="1"/>
</dbReference>
<gene>
    <name evidence="4" type="ORF">PC110_g13327</name>
</gene>
<feature type="domain" description="Reverse transcriptase/retrotransposon-derived protein RNase H-like" evidence="3">
    <location>
        <begin position="196"/>
        <end position="284"/>
    </location>
</feature>
<proteinExistence type="predicted"/>
<dbReference type="EMBL" id="MJFZ01000377">
    <property type="protein sequence ID" value="RAW30313.1"/>
    <property type="molecule type" value="Genomic_DNA"/>
</dbReference>
<organism evidence="4 5">
    <name type="scientific">Phytophthora cactorum</name>
    <dbReference type="NCBI Taxonomy" id="29920"/>
    <lineage>
        <taxon>Eukaryota</taxon>
        <taxon>Sar</taxon>
        <taxon>Stramenopiles</taxon>
        <taxon>Oomycota</taxon>
        <taxon>Peronosporomycetes</taxon>
        <taxon>Peronosporales</taxon>
        <taxon>Peronosporaceae</taxon>
        <taxon>Phytophthora</taxon>
    </lineage>
</organism>
<dbReference type="VEuPathDB" id="FungiDB:PC110_g13327"/>
<feature type="domain" description="RNase H type-1" evidence="2">
    <location>
        <begin position="394"/>
        <end position="511"/>
    </location>
</feature>
<dbReference type="InterPro" id="IPR051320">
    <property type="entry name" value="Viral_Replic_Matur_Polypro"/>
</dbReference>
<dbReference type="PANTHER" id="PTHR33064:SF37">
    <property type="entry name" value="RIBONUCLEASE H"/>
    <property type="match status" value="1"/>
</dbReference>
<sequence length="603" mass="68196">MKNVEQQAKAIRESSEESPKRISSSPQNSRTTLKASRADSVNMDPVQQLINNPELNMFFTNETDESSLIPVSNRRSFVDDICFGEVTFEDCLATLDRLLSRFEECRISVIFTKSIFVQSRVGFRSHEVLREGIEADVMKLAAILQLEFPTTKRVMQSFLGALNYYGRFIQDFAVYGAALYQLKDEDFAPGGDLATARQSFDALKRKVAEAPILRRFDQSKEVYIMLFANEWALCSTILQMHDEKLHPVRFCGRVLKDAEMNYHPAEKEVLALLLVLNMCYTQLVRRTLRIYTRFSTLGWITKSKSLFGRAIQFVVLLSPWHFIVERVKETDCVFIQLLQSTVMSFLSLDESLELVAPSNKGSATTRMDPNLLYVRLPKTPGGFVVSLDGSAKTEKYSGYGSCSWIVWRLPEYHIVIAVSTYLDKTTVNVAEYTGMNKGVMAAFEHGSSDVVIVSDSRHAIQQALGVIACRKESLMTQLYRHKEVTTRLKSVMYLHVTREYDAAADSLASEALESKTSRVVLSESRKAELGRLNRIPTVLYEEAETKTVSTGSIQCAEVFHIPTRKTFADFVLNEPHMVMPTTRSQAKDRKKRVGFADVPADQA</sequence>
<dbReference type="AlphaFoldDB" id="A0A329S0A4"/>
<accession>A0A329S0A4</accession>
<dbReference type="Gene3D" id="3.30.420.10">
    <property type="entry name" value="Ribonuclease H-like superfamily/Ribonuclease H"/>
    <property type="match status" value="1"/>
</dbReference>
<comment type="caution">
    <text evidence="4">The sequence shown here is derived from an EMBL/GenBank/DDBJ whole genome shotgun (WGS) entry which is preliminary data.</text>
</comment>
<dbReference type="GO" id="GO:0004523">
    <property type="term" value="F:RNA-DNA hybrid ribonuclease activity"/>
    <property type="evidence" value="ECO:0007669"/>
    <property type="project" value="InterPro"/>
</dbReference>
<dbReference type="InterPro" id="IPR041577">
    <property type="entry name" value="RT_RNaseH_2"/>
</dbReference>